<keyword evidence="4 5" id="KW-0326">Glycosidase</keyword>
<sequence>MTSLAPAAGRARPRRRPLLVLATAAALLLGAACSGGPADPAPAAPSASAAGPAVFTNPVLGQGADPFVTVVDGRYWSVQSSGTGVTLRSSDSLLTLGDADAEVIFQGGEEDSPCCEWWAPELHEIDGRWYVYVAADDGDNENHRTYVLEADAIEGPYAFAGRLELPGDRWAIDATVFTAAGTRYVSWSGWPGDTNGQQNLYLAELATPTTVSGKAVVVSEPRLDWETRAGTVGVLVNEGPAALVREGKVFLTYSGSGCWTPDYAIGLLSADEDADLLDPASWTKDPEPLFAASEEAEEYGTGHHSFFASPDGTQTWFAYHAVTSPGGSCGEDREVYAQPVADGPGGRPDLGVPSGRTVEIPLPAGDPGS</sequence>
<comment type="similarity">
    <text evidence="1 5">Belongs to the glycosyl hydrolase 43 family.</text>
</comment>
<name>A0ABS4ZDK0_9ACTN</name>
<dbReference type="Proteomes" id="UP000758168">
    <property type="component" value="Unassembled WGS sequence"/>
</dbReference>
<keyword evidence="3 5" id="KW-0378">Hydrolase</keyword>
<dbReference type="SUPFAM" id="SSF75005">
    <property type="entry name" value="Arabinanase/levansucrase/invertase"/>
    <property type="match status" value="1"/>
</dbReference>
<evidence type="ECO:0000256" key="5">
    <source>
        <dbReference type="RuleBase" id="RU361187"/>
    </source>
</evidence>
<dbReference type="CDD" id="cd18820">
    <property type="entry name" value="GH43_LbAraf43-like"/>
    <property type="match status" value="1"/>
</dbReference>
<evidence type="ECO:0000256" key="4">
    <source>
        <dbReference type="ARBA" id="ARBA00023295"/>
    </source>
</evidence>
<comment type="caution">
    <text evidence="7">The sequence shown here is derived from an EMBL/GenBank/DDBJ whole genome shotgun (WGS) entry which is preliminary data.</text>
</comment>
<dbReference type="PANTHER" id="PTHR43817">
    <property type="entry name" value="GLYCOSYL HYDROLASE"/>
    <property type="match status" value="1"/>
</dbReference>
<evidence type="ECO:0000256" key="1">
    <source>
        <dbReference type="ARBA" id="ARBA00009865"/>
    </source>
</evidence>
<keyword evidence="2" id="KW-0732">Signal</keyword>
<dbReference type="PANTHER" id="PTHR43817:SF1">
    <property type="entry name" value="HYDROLASE, FAMILY 43, PUTATIVE (AFU_ORTHOLOGUE AFUA_3G01660)-RELATED"/>
    <property type="match status" value="1"/>
</dbReference>
<dbReference type="InterPro" id="IPR006710">
    <property type="entry name" value="Glyco_hydro_43"/>
</dbReference>
<keyword evidence="8" id="KW-1185">Reference proteome</keyword>
<evidence type="ECO:0000313" key="8">
    <source>
        <dbReference type="Proteomes" id="UP000758168"/>
    </source>
</evidence>
<feature type="region of interest" description="Disordered" evidence="6">
    <location>
        <begin position="326"/>
        <end position="369"/>
    </location>
</feature>
<evidence type="ECO:0000256" key="6">
    <source>
        <dbReference type="SAM" id="MobiDB-lite"/>
    </source>
</evidence>
<gene>
    <name evidence="7" type="ORF">JOF54_004033</name>
</gene>
<protein>
    <submittedName>
        <fullName evidence="7">GH43 family beta-xylosidase</fullName>
    </submittedName>
</protein>
<dbReference type="RefSeq" id="WP_210059198.1">
    <property type="nucleotide sequence ID" value="NZ_BAAAMH010000035.1"/>
</dbReference>
<dbReference type="Pfam" id="PF04616">
    <property type="entry name" value="Glyco_hydro_43"/>
    <property type="match status" value="1"/>
</dbReference>
<dbReference type="InterPro" id="IPR006311">
    <property type="entry name" value="TAT_signal"/>
</dbReference>
<proteinExistence type="inferred from homology"/>
<dbReference type="Gene3D" id="2.115.10.20">
    <property type="entry name" value="Glycosyl hydrolase domain, family 43"/>
    <property type="match status" value="1"/>
</dbReference>
<dbReference type="EMBL" id="JAGIOB010000001">
    <property type="protein sequence ID" value="MBP2419111.1"/>
    <property type="molecule type" value="Genomic_DNA"/>
</dbReference>
<dbReference type="PROSITE" id="PS51318">
    <property type="entry name" value="TAT"/>
    <property type="match status" value="1"/>
</dbReference>
<evidence type="ECO:0000256" key="3">
    <source>
        <dbReference type="ARBA" id="ARBA00022801"/>
    </source>
</evidence>
<dbReference type="InterPro" id="IPR023296">
    <property type="entry name" value="Glyco_hydro_beta-prop_sf"/>
</dbReference>
<organism evidence="7 8">
    <name type="scientific">Microlunatus capsulatus</name>
    <dbReference type="NCBI Taxonomy" id="99117"/>
    <lineage>
        <taxon>Bacteria</taxon>
        <taxon>Bacillati</taxon>
        <taxon>Actinomycetota</taxon>
        <taxon>Actinomycetes</taxon>
        <taxon>Propionibacteriales</taxon>
        <taxon>Propionibacteriaceae</taxon>
        <taxon>Microlunatus</taxon>
    </lineage>
</organism>
<evidence type="ECO:0000256" key="2">
    <source>
        <dbReference type="ARBA" id="ARBA00022729"/>
    </source>
</evidence>
<evidence type="ECO:0000313" key="7">
    <source>
        <dbReference type="EMBL" id="MBP2419111.1"/>
    </source>
</evidence>
<reference evidence="7 8" key="1">
    <citation type="submission" date="2021-03" db="EMBL/GenBank/DDBJ databases">
        <title>Sequencing the genomes of 1000 actinobacteria strains.</title>
        <authorList>
            <person name="Klenk H.-P."/>
        </authorList>
    </citation>
    <scope>NUCLEOTIDE SEQUENCE [LARGE SCALE GENOMIC DNA]</scope>
    <source>
        <strain evidence="7 8">DSM 12936</strain>
    </source>
</reference>
<accession>A0ABS4ZDK0</accession>